<feature type="signal peptide" evidence="1">
    <location>
        <begin position="1"/>
        <end position="19"/>
    </location>
</feature>
<sequence>MKKVCYVLCLAGMFCNAQAAILMPGFFETLSGCWSTIKSDITCQLSARLHTMAMQNSADFEQTVPLGRTSGHLSTQPAINKIPYIPNDVVFQDNFEEEESSESKKRKKNFLIFKTPKPVEVSSPSAESKTKEKKSIVTPTTPIKLKTKKKKLAVTFQEPIDETEPTASDVSATLTFDKKPIKLKARKKKPAVTFQEPKDETQFVTPYVPARLSLEEREKYSWFVERPYIIENNRNNNFSLGIARLLYGKLENDCRMKRAEICETMKRTFYTPSCNPENGIPLRTHRIWITSKEFPTEASKERLAIYLKSLTKLKSKAWDHHFWCMKKDGIPETIKALQSSEIPITIHEVEELVPNMKVKYLFDAYYDDKQFCLASDILRQEIVYTYGGLYSDLGTDFLTDLEPFLNTYDYIFWYNGIFLDQTFFGFKKHDPIAKNFLDNLGNLHAMPDTVKSLANEQDWKAQIWGSGAHYMALFDAFSAPTDRLLLVPEHPKSLIQINHARTWWYDSQERCGNKPLYESTLNIMELKPTV</sequence>
<dbReference type="InterPro" id="IPR029044">
    <property type="entry name" value="Nucleotide-diphossugar_trans"/>
</dbReference>
<evidence type="ECO:0000313" key="3">
    <source>
        <dbReference type="Proteomes" id="UP000293550"/>
    </source>
</evidence>
<reference evidence="2 3" key="1">
    <citation type="submission" date="2018-10" db="EMBL/GenBank/DDBJ databases">
        <title>An updated phylogeny of the Alphaproteobacteria reveals that the parasitic Rickettsiales and Holosporales have independent origins.</title>
        <authorList>
            <person name="Munoz-Gomez S.A."/>
            <person name="Hess S."/>
            <person name="Burger G."/>
            <person name="Lang B.F."/>
            <person name="Susko E."/>
            <person name="Slamovits C.H."/>
            <person name="Roger A.J."/>
        </authorList>
    </citation>
    <scope>NUCLEOTIDE SEQUENCE [LARGE SCALE GENOMIC DNA]</scope>
    <source>
        <strain evidence="2">HOLO01</strain>
    </source>
</reference>
<proteinExistence type="predicted"/>
<dbReference type="Gene3D" id="3.90.550.20">
    <property type="match status" value="1"/>
</dbReference>
<evidence type="ECO:0008006" key="4">
    <source>
        <dbReference type="Google" id="ProtNLM"/>
    </source>
</evidence>
<comment type="caution">
    <text evidence="2">The sequence shown here is derived from an EMBL/GenBank/DDBJ whole genome shotgun (WGS) entry which is preliminary data.</text>
</comment>
<protein>
    <recommendedName>
        <fullName evidence="4">GT44 domain-containing protein</fullName>
    </recommendedName>
</protein>
<keyword evidence="3" id="KW-1185">Reference proteome</keyword>
<dbReference type="Proteomes" id="UP000293550">
    <property type="component" value="Unassembled WGS sequence"/>
</dbReference>
<evidence type="ECO:0000313" key="2">
    <source>
        <dbReference type="EMBL" id="RZI47119.1"/>
    </source>
</evidence>
<dbReference type="AlphaFoldDB" id="A0A4Q7DL94"/>
<dbReference type="RefSeq" id="WP_130153231.1">
    <property type="nucleotide sequence ID" value="NZ_SCFB01000001.1"/>
</dbReference>
<accession>A0A4Q7DL94</accession>
<feature type="chain" id="PRO_5020426948" description="GT44 domain-containing protein" evidence="1">
    <location>
        <begin position="20"/>
        <end position="530"/>
    </location>
</feature>
<evidence type="ECO:0000256" key="1">
    <source>
        <dbReference type="SAM" id="SignalP"/>
    </source>
</evidence>
<dbReference type="EMBL" id="SCFB01000001">
    <property type="protein sequence ID" value="RZI47119.1"/>
    <property type="molecule type" value="Genomic_DNA"/>
</dbReference>
<dbReference type="SUPFAM" id="SSF53448">
    <property type="entry name" value="Nucleotide-diphospho-sugar transferases"/>
    <property type="match status" value="1"/>
</dbReference>
<keyword evidence="1" id="KW-0732">Signal</keyword>
<dbReference type="OrthoDB" id="7837554at2"/>
<organism evidence="2 3">
    <name type="scientific">Candidatus Finniella inopinata</name>
    <dbReference type="NCBI Taxonomy" id="1696036"/>
    <lineage>
        <taxon>Bacteria</taxon>
        <taxon>Pseudomonadati</taxon>
        <taxon>Pseudomonadota</taxon>
        <taxon>Alphaproteobacteria</taxon>
        <taxon>Holosporales</taxon>
        <taxon>Candidatus Paracaedibacteraceae</taxon>
        <taxon>Candidatus Finniella</taxon>
    </lineage>
</organism>
<gene>
    <name evidence="2" type="ORF">EQU50_00620</name>
</gene>
<name>A0A4Q7DL94_9PROT</name>